<protein>
    <recommendedName>
        <fullName evidence="3">Sel1 repeat family protein</fullName>
    </recommendedName>
</protein>
<dbReference type="EMBL" id="MSCH01000003">
    <property type="protein sequence ID" value="PQJ53657.1"/>
    <property type="molecule type" value="Genomic_DNA"/>
</dbReference>
<sequence>MKDKQPLIFSLLFLLLAQADSIIFSKSLVDYYFKQSQHYVYPAALLGNNEANYQIYLATQDQSWLKKAARLNHVKSVFQWYLIQKENQHISQTVWLQQAINLKHPQATLIKLQNLTTNEHWHKASEFEHSHNEILTNLQGKLGEQYSQIKSLLAAVVESNKSVHISPSITPPNAVNNVLFNQPPSLLKCAISIQAVVSTTSLLANAKRFSQAFTDSKLNGLSICFLPPKVMLALPAICKQDQHSRIECSLDKLAQSLLENTQVDPRSYNHLMVIVEKGDANTRGGLMYLDKDDTDQVFIHELAHWLGYTDEYQIKAKQQQQLCVVNSAKWISSNLFVASNKTSQEHAEYLAGRKLYKANTCKNTEFTAYKLFPDLSFMEYLDLPLSQQYADHITDNQDYKKITPVAMNFWSYYLAKKNRASINSTDKQYYNDKYLAWIKVAAEQNSPPAMTLLAQSYLELQEHSAAFSLLYDAAQLNNANAQLLLGHGYIEGRWLPQNTVKSAYWYKQAADQNDPYGLYFLAKCHEMGWGCELSFEKAIGYYKQAKSLGNELAAKRLERLSPSL</sequence>
<dbReference type="InterPro" id="IPR006597">
    <property type="entry name" value="Sel1-like"/>
</dbReference>
<dbReference type="RefSeq" id="WP_105052147.1">
    <property type="nucleotide sequence ID" value="NZ_BMYG01000002.1"/>
</dbReference>
<dbReference type="OrthoDB" id="6313889at2"/>
<dbReference type="Proteomes" id="UP000239007">
    <property type="component" value="Unassembled WGS sequence"/>
</dbReference>
<proteinExistence type="predicted"/>
<evidence type="ECO:0008006" key="3">
    <source>
        <dbReference type="Google" id="ProtNLM"/>
    </source>
</evidence>
<dbReference type="Gene3D" id="1.25.40.10">
    <property type="entry name" value="Tetratricopeptide repeat domain"/>
    <property type="match status" value="1"/>
</dbReference>
<dbReference type="AlphaFoldDB" id="A0A2S7UUM6"/>
<evidence type="ECO:0000313" key="1">
    <source>
        <dbReference type="EMBL" id="PQJ53657.1"/>
    </source>
</evidence>
<dbReference type="PANTHER" id="PTHR45011">
    <property type="entry name" value="DAP3-BINDING CELL DEATH ENHANCER 1"/>
    <property type="match status" value="1"/>
</dbReference>
<gene>
    <name evidence="1" type="ORF">BTO11_08245</name>
</gene>
<evidence type="ECO:0000313" key="2">
    <source>
        <dbReference type="Proteomes" id="UP000239007"/>
    </source>
</evidence>
<dbReference type="Pfam" id="PF08238">
    <property type="entry name" value="Sel1"/>
    <property type="match status" value="3"/>
</dbReference>
<dbReference type="InterPro" id="IPR011990">
    <property type="entry name" value="TPR-like_helical_dom_sf"/>
</dbReference>
<comment type="caution">
    <text evidence="1">The sequence shown here is derived from an EMBL/GenBank/DDBJ whole genome shotgun (WGS) entry which is preliminary data.</text>
</comment>
<dbReference type="PANTHER" id="PTHR45011:SF1">
    <property type="entry name" value="DAP3-BINDING CELL DEATH ENHANCER 1"/>
    <property type="match status" value="1"/>
</dbReference>
<dbReference type="SUPFAM" id="SSF81901">
    <property type="entry name" value="HCP-like"/>
    <property type="match status" value="1"/>
</dbReference>
<organism evidence="1 2">
    <name type="scientific">Psychrosphaera saromensis</name>
    <dbReference type="NCBI Taxonomy" id="716813"/>
    <lineage>
        <taxon>Bacteria</taxon>
        <taxon>Pseudomonadati</taxon>
        <taxon>Pseudomonadota</taxon>
        <taxon>Gammaproteobacteria</taxon>
        <taxon>Alteromonadales</taxon>
        <taxon>Pseudoalteromonadaceae</taxon>
        <taxon>Psychrosphaera</taxon>
    </lineage>
</organism>
<keyword evidence="2" id="KW-1185">Reference proteome</keyword>
<dbReference type="SMART" id="SM00671">
    <property type="entry name" value="SEL1"/>
    <property type="match status" value="3"/>
</dbReference>
<reference evidence="1 2" key="1">
    <citation type="submission" date="2016-12" db="EMBL/GenBank/DDBJ databases">
        <title>Diversity of luminous bacteria.</title>
        <authorList>
            <person name="Yoshizawa S."/>
            <person name="Kogure K."/>
        </authorList>
    </citation>
    <scope>NUCLEOTIDE SEQUENCE [LARGE SCALE GENOMIC DNA]</scope>
    <source>
        <strain evidence="1 2">SA4-48</strain>
    </source>
</reference>
<dbReference type="InterPro" id="IPR052748">
    <property type="entry name" value="ISR_Activator"/>
</dbReference>
<accession>A0A2S7UUM6</accession>
<name>A0A2S7UUM6_9GAMM</name>